<name>A0A369JT16_HYPMA</name>
<dbReference type="AlphaFoldDB" id="A0A369JT16"/>
<reference evidence="1" key="1">
    <citation type="submission" date="2018-04" db="EMBL/GenBank/DDBJ databases">
        <title>Whole genome sequencing of Hypsizygus marmoreus.</title>
        <authorList>
            <person name="Choi I.-G."/>
            <person name="Min B."/>
            <person name="Kim J.-G."/>
            <person name="Kim S."/>
            <person name="Oh Y.-L."/>
            <person name="Kong W.-S."/>
            <person name="Park H."/>
            <person name="Jeong J."/>
            <person name="Song E.-S."/>
        </authorList>
    </citation>
    <scope>NUCLEOTIDE SEQUENCE [LARGE SCALE GENOMIC DNA]</scope>
    <source>
        <strain evidence="1">51987-8</strain>
    </source>
</reference>
<gene>
    <name evidence="1" type="ORF">Hypma_007739</name>
</gene>
<proteinExistence type="predicted"/>
<comment type="caution">
    <text evidence="1">The sequence shown here is derived from an EMBL/GenBank/DDBJ whole genome shotgun (WGS) entry which is preliminary data.</text>
</comment>
<accession>A0A369JT16</accession>
<keyword evidence="2" id="KW-1185">Reference proteome</keyword>
<sequence>MLPHWWSGLLRYQSHFVFTTPGPVSLSELHPSPVHLPPPPPSLLQVCCDTMTRLHTTFHIAISFWFSHVPARRPDQRNLCPSFASLQPGEDFHSYQSDRSIKRTRSAVHPWHCQQSTKVEDGSYYGTPVDDKSMHSSLHRCQARTLRMSTVIAGSKVIPNIGFPRSDGHRLLLNSSITVRLLNVSKPQTPLSSRSLT</sequence>
<evidence type="ECO:0000313" key="2">
    <source>
        <dbReference type="Proteomes" id="UP000076154"/>
    </source>
</evidence>
<organism evidence="1 2">
    <name type="scientific">Hypsizygus marmoreus</name>
    <name type="common">White beech mushroom</name>
    <name type="synonym">Agaricus marmoreus</name>
    <dbReference type="NCBI Taxonomy" id="39966"/>
    <lineage>
        <taxon>Eukaryota</taxon>
        <taxon>Fungi</taxon>
        <taxon>Dikarya</taxon>
        <taxon>Basidiomycota</taxon>
        <taxon>Agaricomycotina</taxon>
        <taxon>Agaricomycetes</taxon>
        <taxon>Agaricomycetidae</taxon>
        <taxon>Agaricales</taxon>
        <taxon>Tricholomatineae</taxon>
        <taxon>Lyophyllaceae</taxon>
        <taxon>Hypsizygus</taxon>
    </lineage>
</organism>
<evidence type="ECO:0000313" key="1">
    <source>
        <dbReference type="EMBL" id="RDB24918.1"/>
    </source>
</evidence>
<dbReference type="Proteomes" id="UP000076154">
    <property type="component" value="Unassembled WGS sequence"/>
</dbReference>
<dbReference type="InParanoid" id="A0A369JT16"/>
<dbReference type="EMBL" id="LUEZ02000041">
    <property type="protein sequence ID" value="RDB24918.1"/>
    <property type="molecule type" value="Genomic_DNA"/>
</dbReference>
<protein>
    <submittedName>
        <fullName evidence="1">Uncharacterized protein</fullName>
    </submittedName>
</protein>